<dbReference type="GO" id="GO:0046872">
    <property type="term" value="F:metal ion binding"/>
    <property type="evidence" value="ECO:0007669"/>
    <property type="project" value="UniProtKB-KW"/>
</dbReference>
<sequence length="350" mass="38647">MNWIDNNGLFLVSNSSEFGFGFATTTSDVTRFLLVIVDITTTKNQEFKQGMRLISKRSPGNLTYILEIKRDDMVLSAESSSTGKFPVIRAEHPKLETPSLLELSSSAYKTGVASSCGNGKDSVGLVDAGTGLDYFALGHVSPWSKTDLNGCKASCLSNCDCVAMFYDNNSRICFIFDDIGSFRSSKNESDLVGFVKISEIGRGDRRGKRGFPYIEILQEKENIAGISWEDSVLCTEELFQMELDFFEFVKPAAVIGDSTFLVSAPSMFNGDDYLSAVRLSAHFACRTQELVALSGAHTIGTGMSTMIGLPSEHAVVEDDECLRLVLDKRLTEESLFDRRRWIVKKSELVL</sequence>
<evidence type="ECO:0000256" key="2">
    <source>
        <dbReference type="ARBA" id="ARBA00023002"/>
    </source>
</evidence>
<dbReference type="Proteomes" id="UP000436088">
    <property type="component" value="Unassembled WGS sequence"/>
</dbReference>
<evidence type="ECO:0000313" key="6">
    <source>
        <dbReference type="Proteomes" id="UP000436088"/>
    </source>
</evidence>
<evidence type="ECO:0000256" key="3">
    <source>
        <dbReference type="ARBA" id="ARBA00023004"/>
    </source>
</evidence>
<keyword evidence="1" id="KW-0479">Metal-binding</keyword>
<dbReference type="Pfam" id="PF08276">
    <property type="entry name" value="PAN_2"/>
    <property type="match status" value="1"/>
</dbReference>
<dbReference type="AlphaFoldDB" id="A0A6A2Y1G6"/>
<dbReference type="PROSITE" id="PS00435">
    <property type="entry name" value="PEROXIDASE_1"/>
    <property type="match status" value="1"/>
</dbReference>
<dbReference type="EMBL" id="VEPZ02001679">
    <property type="protein sequence ID" value="KAE8663417.1"/>
    <property type="molecule type" value="Genomic_DNA"/>
</dbReference>
<accession>A0A6A2Y1G6</accession>
<name>A0A6A2Y1G6_HIBSY</name>
<dbReference type="GO" id="GO:0016491">
    <property type="term" value="F:oxidoreductase activity"/>
    <property type="evidence" value="ECO:0007669"/>
    <property type="project" value="UniProtKB-KW"/>
</dbReference>
<comment type="caution">
    <text evidence="5">The sequence shown here is derived from an EMBL/GenBank/DDBJ whole genome shotgun (WGS) entry which is preliminary data.</text>
</comment>
<reference evidence="5" key="1">
    <citation type="submission" date="2019-09" db="EMBL/GenBank/DDBJ databases">
        <title>Draft genome information of white flower Hibiscus syriacus.</title>
        <authorList>
            <person name="Kim Y.-M."/>
        </authorList>
    </citation>
    <scope>NUCLEOTIDE SEQUENCE [LARGE SCALE GENOMIC DNA]</scope>
    <source>
        <strain evidence="5">YM2019G1</strain>
    </source>
</reference>
<protein>
    <recommendedName>
        <fullName evidence="4">Apple domain-containing protein</fullName>
    </recommendedName>
</protein>
<evidence type="ECO:0000256" key="1">
    <source>
        <dbReference type="ARBA" id="ARBA00022723"/>
    </source>
</evidence>
<proteinExistence type="predicted"/>
<keyword evidence="6" id="KW-1185">Reference proteome</keyword>
<feature type="domain" description="Apple" evidence="4">
    <location>
        <begin position="144"/>
        <end position="175"/>
    </location>
</feature>
<keyword evidence="3" id="KW-0408">Iron</keyword>
<evidence type="ECO:0000259" key="4">
    <source>
        <dbReference type="Pfam" id="PF08276"/>
    </source>
</evidence>
<gene>
    <name evidence="5" type="ORF">F3Y22_tig00112980pilonHSYRG00016</name>
</gene>
<keyword evidence="2" id="KW-0560">Oxidoreductase</keyword>
<dbReference type="InterPro" id="IPR019793">
    <property type="entry name" value="Peroxidases_heam-ligand_BS"/>
</dbReference>
<organism evidence="5 6">
    <name type="scientific">Hibiscus syriacus</name>
    <name type="common">Rose of Sharon</name>
    <dbReference type="NCBI Taxonomy" id="106335"/>
    <lineage>
        <taxon>Eukaryota</taxon>
        <taxon>Viridiplantae</taxon>
        <taxon>Streptophyta</taxon>
        <taxon>Embryophyta</taxon>
        <taxon>Tracheophyta</taxon>
        <taxon>Spermatophyta</taxon>
        <taxon>Magnoliopsida</taxon>
        <taxon>eudicotyledons</taxon>
        <taxon>Gunneridae</taxon>
        <taxon>Pentapetalae</taxon>
        <taxon>rosids</taxon>
        <taxon>malvids</taxon>
        <taxon>Malvales</taxon>
        <taxon>Malvaceae</taxon>
        <taxon>Malvoideae</taxon>
        <taxon>Hibiscus</taxon>
    </lineage>
</organism>
<dbReference type="InterPro" id="IPR003609">
    <property type="entry name" value="Pan_app"/>
</dbReference>
<evidence type="ECO:0000313" key="5">
    <source>
        <dbReference type="EMBL" id="KAE8663417.1"/>
    </source>
</evidence>